<evidence type="ECO:0000256" key="2">
    <source>
        <dbReference type="SAM" id="MobiDB-lite"/>
    </source>
</evidence>
<keyword evidence="6" id="KW-1185">Reference proteome</keyword>
<evidence type="ECO:0000313" key="6">
    <source>
        <dbReference type="Proteomes" id="UP000195570"/>
    </source>
</evidence>
<sequence length="1059" mass="116565">MTANYHTAELHQALGAGVSYAELCFALQQRMSVAEYQEQAVLFGAMRYWSYRRLPNFVREDVSEEKYYVSMVQHLKARLQLFPYPHVEAVVRYTHETPLVYYTVMIAELLKKERSYDTLPNFTAVDVLNCIGIGRNEYLELTREVRSKVRWHVNRGFVKDHLPARLLSTMELTPFCRVLPVDGSAEPRKKSELTKEELLMHNHLLQCYKDQDSKDSSGETIVKNPENIRSKNGGSGGPEVKKVEGDFGRMGSQCGAVSAASASSPRTPLGAPPSAHSGASVAADGTPIVPSPKSADDAASIAHRCCYACELSRVELLGLYHKGLVCTILDVSIEDQIVVPPLEHFVMNRTSDDPIEVLLYKVLGTIDDRTSLRQLAKLLVLEEEDLCLAVQMCIRLRLAQPRTNRIPKDFEPFVERVHTSWSELVQPFLTEESSSPVAETESTDGFGVIVGDDINSGALADSLVESSWQPSIDTEGLDIAVHFDGDCIKNSSNEVNVQSIISNACGTEGQPAKRLVLLYDTSLLGFLMMTNLSTDPSFRQHVVTLFEMGKLSDETMGGFIEKLEQVQGARAECGLFGEAAQYVQNVLSLREVVKKLRQVVGPEGEQGLDMLKVESVNEQDPTTRYSLLARNYWAYFVASPVAQAPLIDVSIKGVYGSSVSLMPSPWMMLFLYEKVHMGPPSVLLPVGLPLFAWPPALQDSRKRCVAKLRLQPFMVNAEVTYAEVATSLILANEMTATAPLFVQRVVDVPLEIPAPSAMAAAAAEAAYEDGGLEGDVTCAMNGVVVESPFHMLLTVLVPFTASDDEAVELLCKAVQHKKPSVAALRFISNQTRNTTTFTPQVNDTNNTIISEEGVASDGGCDTPTADVEESDKVVTPRASASVMEETHPMMYVECFRSAVEALQLQDSLGHFNFHVSLYEVGNTSTDSGNAYLFRVDAAHIVDMGLGIALADQPCCELMVKHLEGLLSESRMEAHSKAMLQLSREMGNFLERHSTLTTTEREHMALQSAAIAGPLTQQHVRRLGEKGNSGAPFPNCVLLFDGERLSAIDDWDPLVELWQV</sequence>
<dbReference type="InterPro" id="IPR028091">
    <property type="entry name" value="FAM91_N_dom"/>
</dbReference>
<feature type="region of interest" description="Disordered" evidence="2">
    <location>
        <begin position="258"/>
        <end position="293"/>
    </location>
</feature>
<comment type="caution">
    <text evidence="5">The sequence shown here is derived from an EMBL/GenBank/DDBJ whole genome shotgun (WGS) entry which is preliminary data.</text>
</comment>
<dbReference type="Proteomes" id="UP000195570">
    <property type="component" value="Unassembled WGS sequence"/>
</dbReference>
<dbReference type="Pfam" id="PF14648">
    <property type="entry name" value="FAM91_C"/>
    <property type="match status" value="1"/>
</dbReference>
<dbReference type="EMBL" id="CZPT02000047">
    <property type="protein sequence ID" value="SCU64372.1"/>
    <property type="molecule type" value="Genomic_DNA"/>
</dbReference>
<gene>
    <name evidence="5" type="ORF">TEOVI_000904900</name>
</gene>
<name>A0A1G4HYV7_TRYEQ</name>
<dbReference type="AlphaFoldDB" id="A0A1G4HYV7"/>
<dbReference type="InterPro" id="IPR028097">
    <property type="entry name" value="FAM91_C_dom"/>
</dbReference>
<evidence type="ECO:0000259" key="4">
    <source>
        <dbReference type="Pfam" id="PF14648"/>
    </source>
</evidence>
<dbReference type="PANTHER" id="PTHR28441:SF2">
    <property type="entry name" value="PROTEIN FAM91A1"/>
    <property type="match status" value="1"/>
</dbReference>
<comment type="similarity">
    <text evidence="1">Belongs to the FAM91 family.</text>
</comment>
<evidence type="ECO:0000313" key="5">
    <source>
        <dbReference type="EMBL" id="SCU64372.1"/>
    </source>
</evidence>
<feature type="domain" description="FAM91 N-terminal" evidence="3">
    <location>
        <begin position="17"/>
        <end position="208"/>
    </location>
</feature>
<dbReference type="Pfam" id="PF14647">
    <property type="entry name" value="FAM91_N"/>
    <property type="match status" value="2"/>
</dbReference>
<feature type="domain" description="FAM91 N-terminal" evidence="3">
    <location>
        <begin position="306"/>
        <end position="422"/>
    </location>
</feature>
<protein>
    <submittedName>
        <fullName evidence="5">FAM91 N-terminus/FAM91 C-terminus, putative</fullName>
    </submittedName>
</protein>
<evidence type="ECO:0000256" key="1">
    <source>
        <dbReference type="ARBA" id="ARBA00010319"/>
    </source>
</evidence>
<reference evidence="5" key="1">
    <citation type="submission" date="2016-09" db="EMBL/GenBank/DDBJ databases">
        <authorList>
            <person name="Hebert L."/>
            <person name="Moumen B."/>
        </authorList>
    </citation>
    <scope>NUCLEOTIDE SEQUENCE [LARGE SCALE GENOMIC DNA]</scope>
    <source>
        <strain evidence="5">OVI</strain>
    </source>
</reference>
<feature type="region of interest" description="Disordered" evidence="2">
    <location>
        <begin position="211"/>
        <end position="245"/>
    </location>
</feature>
<dbReference type="GeneID" id="92382983"/>
<proteinExistence type="inferred from homology"/>
<feature type="domain" description="FAM91 C-terminal" evidence="4">
    <location>
        <begin position="512"/>
        <end position="1045"/>
    </location>
</feature>
<dbReference type="PANTHER" id="PTHR28441">
    <property type="entry name" value="PROTEIN FAM91A1"/>
    <property type="match status" value="1"/>
</dbReference>
<accession>A0A1G4HYV7</accession>
<dbReference type="VEuPathDB" id="TriTrypDB:TEOVI_000904900"/>
<dbReference type="InterPro" id="IPR039199">
    <property type="entry name" value="FAM91"/>
</dbReference>
<organism evidence="5 6">
    <name type="scientific">Trypanosoma equiperdum</name>
    <dbReference type="NCBI Taxonomy" id="5694"/>
    <lineage>
        <taxon>Eukaryota</taxon>
        <taxon>Discoba</taxon>
        <taxon>Euglenozoa</taxon>
        <taxon>Kinetoplastea</taxon>
        <taxon>Metakinetoplastina</taxon>
        <taxon>Trypanosomatida</taxon>
        <taxon>Trypanosomatidae</taxon>
        <taxon>Trypanosoma</taxon>
    </lineage>
</organism>
<dbReference type="RefSeq" id="XP_067076150.1">
    <property type="nucleotide sequence ID" value="XM_067220049.1"/>
</dbReference>
<evidence type="ECO:0000259" key="3">
    <source>
        <dbReference type="Pfam" id="PF14647"/>
    </source>
</evidence>